<feature type="transmembrane region" description="Helical" evidence="1">
    <location>
        <begin position="38"/>
        <end position="59"/>
    </location>
</feature>
<feature type="transmembrane region" description="Helical" evidence="1">
    <location>
        <begin position="148"/>
        <end position="170"/>
    </location>
</feature>
<dbReference type="InterPro" id="IPR025250">
    <property type="entry name" value="DUF4199"/>
</dbReference>
<keyword evidence="1" id="KW-0472">Membrane</keyword>
<sequence>MKPNVVKEGVKFGVICGLIAILIMYGTWAAGMETFTSVGFWSTFVPYMIVIILIGGLALRKQNGGILAFSDGLKFSFLSYVIAAVIGALGTYILYNLIDPELTQKSMQIAIPKTRAMMEKFGAKDEDIAKAIRDMEAEGAKGTGIKKILLGTGLGLVWDFVKALLITLIIRKEEKFSE</sequence>
<name>A0ABW9ZSX8_9BACT</name>
<dbReference type="Proteomes" id="UP000753802">
    <property type="component" value="Unassembled WGS sequence"/>
</dbReference>
<comment type="caution">
    <text evidence="2">The sequence shown here is derived from an EMBL/GenBank/DDBJ whole genome shotgun (WGS) entry which is preliminary data.</text>
</comment>
<reference evidence="2 3" key="1">
    <citation type="submission" date="2020-01" db="EMBL/GenBank/DDBJ databases">
        <title>Genome analysis.</title>
        <authorList>
            <person name="Wu S."/>
            <person name="Wang G."/>
        </authorList>
    </citation>
    <scope>NUCLEOTIDE SEQUENCE [LARGE SCALE GENOMIC DNA]</scope>
    <source>
        <strain evidence="2 3">SYL130</strain>
    </source>
</reference>
<dbReference type="Pfam" id="PF13858">
    <property type="entry name" value="DUF4199"/>
    <property type="match status" value="1"/>
</dbReference>
<accession>A0ABW9ZSX8</accession>
<feature type="transmembrane region" description="Helical" evidence="1">
    <location>
        <begin position="80"/>
        <end position="98"/>
    </location>
</feature>
<evidence type="ECO:0000256" key="1">
    <source>
        <dbReference type="SAM" id="Phobius"/>
    </source>
</evidence>
<dbReference type="EMBL" id="JAACJS010000012">
    <property type="protein sequence ID" value="NCI50221.1"/>
    <property type="molecule type" value="Genomic_DNA"/>
</dbReference>
<keyword evidence="3" id="KW-1185">Reference proteome</keyword>
<evidence type="ECO:0000313" key="3">
    <source>
        <dbReference type="Proteomes" id="UP000753802"/>
    </source>
</evidence>
<feature type="transmembrane region" description="Helical" evidence="1">
    <location>
        <begin position="12"/>
        <end position="32"/>
    </location>
</feature>
<evidence type="ECO:0000313" key="2">
    <source>
        <dbReference type="EMBL" id="NCI50221.1"/>
    </source>
</evidence>
<keyword evidence="1" id="KW-1133">Transmembrane helix</keyword>
<proteinExistence type="predicted"/>
<keyword evidence="1" id="KW-0812">Transmembrane</keyword>
<organism evidence="2 3">
    <name type="scientific">Sediminibacterium roseum</name>
    <dbReference type="NCBI Taxonomy" id="1978412"/>
    <lineage>
        <taxon>Bacteria</taxon>
        <taxon>Pseudomonadati</taxon>
        <taxon>Bacteroidota</taxon>
        <taxon>Chitinophagia</taxon>
        <taxon>Chitinophagales</taxon>
        <taxon>Chitinophagaceae</taxon>
        <taxon>Sediminibacterium</taxon>
    </lineage>
</organism>
<protein>
    <submittedName>
        <fullName evidence="2">DUF4199 domain-containing protein</fullName>
    </submittedName>
</protein>
<gene>
    <name evidence="2" type="ORF">GWC95_09825</name>
</gene>
<dbReference type="RefSeq" id="WP_161818528.1">
    <property type="nucleotide sequence ID" value="NZ_JAACJS010000012.1"/>
</dbReference>